<dbReference type="SMART" id="SM00753">
    <property type="entry name" value="PAM"/>
    <property type="match status" value="1"/>
</dbReference>
<dbReference type="OrthoDB" id="5404651at2759"/>
<proteinExistence type="predicted"/>
<reference evidence="2" key="1">
    <citation type="submission" date="2016-05" db="EMBL/GenBank/DDBJ databases">
        <title>Comparative genomics of biotechnologically important yeasts.</title>
        <authorList>
            <consortium name="DOE Joint Genome Institute"/>
            <person name="Riley R."/>
            <person name="Haridas S."/>
            <person name="Wolfe K.H."/>
            <person name="Lopes M.R."/>
            <person name="Hittinger C.T."/>
            <person name="Goker M."/>
            <person name="Salamov A."/>
            <person name="Wisecaver J."/>
            <person name="Long T.M."/>
            <person name="Aerts A.L."/>
            <person name="Barry K."/>
            <person name="Choi C."/>
            <person name="Clum A."/>
            <person name="Coughlan A.Y."/>
            <person name="Deshpande S."/>
            <person name="Douglass A.P."/>
            <person name="Hanson S.J."/>
            <person name="Klenk H.-P."/>
            <person name="Labutti K."/>
            <person name="Lapidus A."/>
            <person name="Lindquist E."/>
            <person name="Lipzen A."/>
            <person name="Meier-Kolthoff J.P."/>
            <person name="Ohm R.A."/>
            <person name="Otillar R.P."/>
            <person name="Pangilinan J."/>
            <person name="Peng Y."/>
            <person name="Rokas A."/>
            <person name="Rosa C.A."/>
            <person name="Scheuner C."/>
            <person name="Sibirny A.A."/>
            <person name="Slot J.C."/>
            <person name="Stielow J.B."/>
            <person name="Sun H."/>
            <person name="Kurtzman C.P."/>
            <person name="Blackwell M."/>
            <person name="Grigoriev I.V."/>
            <person name="Jeffries T.W."/>
        </authorList>
    </citation>
    <scope>NUCLEOTIDE SEQUENCE [LARGE SCALE GENOMIC DNA]</scope>
    <source>
        <strain evidence="2">NRRL Y-12698</strain>
    </source>
</reference>
<protein>
    <submittedName>
        <fullName evidence="1">Uncharacterized protein</fullName>
    </submittedName>
</protein>
<dbReference type="EMBL" id="KV454431">
    <property type="protein sequence ID" value="ODQ80031.1"/>
    <property type="molecule type" value="Genomic_DNA"/>
</dbReference>
<dbReference type="STRING" id="984486.A0A1E3QQS9"/>
<dbReference type="PANTHER" id="PTHR12732:SF8">
    <property type="entry name" value="NUCLEAR MRNA EXPORT PROTEIN THP1"/>
    <property type="match status" value="1"/>
</dbReference>
<dbReference type="Proteomes" id="UP000094336">
    <property type="component" value="Unassembled WGS sequence"/>
</dbReference>
<dbReference type="GO" id="GO:0003690">
    <property type="term" value="F:double-stranded DNA binding"/>
    <property type="evidence" value="ECO:0007669"/>
    <property type="project" value="InterPro"/>
</dbReference>
<dbReference type="GO" id="GO:0006368">
    <property type="term" value="P:transcription elongation by RNA polymerase II"/>
    <property type="evidence" value="ECO:0007669"/>
    <property type="project" value="TreeGrafter"/>
</dbReference>
<dbReference type="InterPro" id="IPR045114">
    <property type="entry name" value="Csn12-like"/>
</dbReference>
<dbReference type="PANTHER" id="PTHR12732">
    <property type="entry name" value="UNCHARACTERIZED PROTEASOME COMPONENT REGION PCI-CONTAINING"/>
    <property type="match status" value="1"/>
</dbReference>
<evidence type="ECO:0000313" key="2">
    <source>
        <dbReference type="Proteomes" id="UP000094336"/>
    </source>
</evidence>
<accession>A0A1E3QQS9</accession>
<dbReference type="GO" id="GO:0070390">
    <property type="term" value="C:transcription export complex 2"/>
    <property type="evidence" value="ECO:0007669"/>
    <property type="project" value="TreeGrafter"/>
</dbReference>
<sequence>MSVDEYLQQIYYHFQTLVLEPQQLSPLLLPDPMINRRLPALQQELQRYGTPQQLNALINANNGRNEIHALNNLVAALLRYIRDVAPSSKLASVDLVVEYFQALCTAFNNPKLAPKLTLTVVEMTKFAMALCKQCDRATGGGENGFPRLTFLKSALTSVFTGVVMEMKQEFTTNPNYVIDPALHPTDRKCIIVFLVNQLCRVYFTIGAPMSCANIFLNLRTIPLAWGSFSLALQLEYKYWLGRYYLINQNLVQAYDALKWAWDHCPHVPGPNHTRILRYLVPCGLVLGKKLNFNSVLADRTILQLYQPLYHHLARGNIYAFNAHLHQHEAIFTQHQVLTLLVSKTQILIVRNLFRKIYLNLGASPKLHYDALLVGLRVAATPSLGQPPLPALYDFFSHTSGQTGPQNDLLLENILVALIDQGLMKAHIFNSLRLANCAKTDDKAWVHVPTVYRTRFVQKQ</sequence>
<organism evidence="1 2">
    <name type="scientific">Babjeviella inositovora NRRL Y-12698</name>
    <dbReference type="NCBI Taxonomy" id="984486"/>
    <lineage>
        <taxon>Eukaryota</taxon>
        <taxon>Fungi</taxon>
        <taxon>Dikarya</taxon>
        <taxon>Ascomycota</taxon>
        <taxon>Saccharomycotina</taxon>
        <taxon>Pichiomycetes</taxon>
        <taxon>Serinales incertae sedis</taxon>
        <taxon>Babjeviella</taxon>
    </lineage>
</organism>
<keyword evidence="2" id="KW-1185">Reference proteome</keyword>
<evidence type="ECO:0000313" key="1">
    <source>
        <dbReference type="EMBL" id="ODQ80031.1"/>
    </source>
</evidence>
<dbReference type="GO" id="GO:0003723">
    <property type="term" value="F:RNA binding"/>
    <property type="evidence" value="ECO:0007669"/>
    <property type="project" value="InterPro"/>
</dbReference>
<dbReference type="AlphaFoldDB" id="A0A1E3QQS9"/>
<name>A0A1E3QQS9_9ASCO</name>
<gene>
    <name evidence="1" type="ORF">BABINDRAFT_161673</name>
</gene>
<dbReference type="GeneID" id="30146797"/>
<dbReference type="GO" id="GO:0016973">
    <property type="term" value="P:poly(A)+ mRNA export from nucleus"/>
    <property type="evidence" value="ECO:0007669"/>
    <property type="project" value="TreeGrafter"/>
</dbReference>
<dbReference type="RefSeq" id="XP_018985359.1">
    <property type="nucleotide sequence ID" value="XM_019128944.1"/>
</dbReference>
<dbReference type="GO" id="GO:0000973">
    <property type="term" value="P:post-transcriptional tethering of RNA polymerase II gene DNA at nuclear periphery"/>
    <property type="evidence" value="ECO:0007669"/>
    <property type="project" value="TreeGrafter"/>
</dbReference>